<dbReference type="Proteomes" id="UP000016900">
    <property type="component" value="Chromosome"/>
</dbReference>
<evidence type="ECO:0000313" key="1">
    <source>
        <dbReference type="EMBL" id="BAO00079.1"/>
    </source>
</evidence>
<dbReference type="EMBL" id="AP012554">
    <property type="protein sequence ID" value="BAO00079.1"/>
    <property type="molecule type" value="Genomic_DNA"/>
</dbReference>
<dbReference type="KEGG" id="hhs:HHS_01090"/>
<dbReference type="Gene3D" id="3.40.50.300">
    <property type="entry name" value="P-loop containing nucleotide triphosphate hydrolases"/>
    <property type="match status" value="1"/>
</dbReference>
<dbReference type="InterPro" id="IPR027417">
    <property type="entry name" value="P-loop_NTPase"/>
</dbReference>
<evidence type="ECO:0000313" key="2">
    <source>
        <dbReference type="Proteomes" id="UP000016900"/>
    </source>
</evidence>
<dbReference type="PATRIC" id="fig|1235990.3.peg.109"/>
<accession>U3U749</accession>
<proteinExistence type="predicted"/>
<name>U3U749_9GAMM</name>
<sequence length="75" mass="8719">MEVYLRVLENVLAAGTPALILVPEEIDLIPPCIIFSFFRERFNVSIDILHSGINNKKRFFSMYGYVLEEMKIQLL</sequence>
<dbReference type="AlphaFoldDB" id="U3U749"/>
<organism evidence="1 2">
    <name type="scientific">Candidatus Pantoea carbekii</name>
    <dbReference type="NCBI Taxonomy" id="1235990"/>
    <lineage>
        <taxon>Bacteria</taxon>
        <taxon>Pseudomonadati</taxon>
        <taxon>Pseudomonadota</taxon>
        <taxon>Gammaproteobacteria</taxon>
        <taxon>Enterobacterales</taxon>
        <taxon>Erwiniaceae</taxon>
        <taxon>Pantoea</taxon>
    </lineage>
</organism>
<dbReference type="eggNOG" id="COG1198">
    <property type="taxonomic scope" value="Bacteria"/>
</dbReference>
<reference evidence="1 2" key="1">
    <citation type="submission" date="2012-10" db="EMBL/GenBank/DDBJ databases">
        <title>Genome sequence of the symbiont of the pentatomidae stink bug Halyomorpha halys.</title>
        <authorList>
            <person name="Kobayashi H."/>
            <person name="Fujii-Muramatsu R."/>
            <person name="Takeishi K."/>
            <person name="Noda H."/>
        </authorList>
    </citation>
    <scope>NUCLEOTIDE SEQUENCE [LARGE SCALE GENOMIC DNA]</scope>
</reference>
<gene>
    <name evidence="1" type="primary">priA</name>
    <name evidence="1" type="ORF">HHS_01090</name>
</gene>
<keyword evidence="2" id="KW-1185">Reference proteome</keyword>
<protein>
    <submittedName>
        <fullName evidence="1">Primosome assembly protein PriA</fullName>
    </submittedName>
</protein>